<dbReference type="Gene3D" id="3.40.50.360">
    <property type="match status" value="1"/>
</dbReference>
<feature type="domain" description="Flavodoxin" evidence="1">
    <location>
        <begin position="4"/>
        <end position="132"/>
    </location>
</feature>
<dbReference type="SUPFAM" id="SSF52218">
    <property type="entry name" value="Flavoproteins"/>
    <property type="match status" value="1"/>
</dbReference>
<dbReference type="InterPro" id="IPR026816">
    <property type="entry name" value="Flavodoxin_dom"/>
</dbReference>
<accession>A0A1H4TRW4</accession>
<dbReference type="Pfam" id="PF12724">
    <property type="entry name" value="Flavodoxin_5"/>
    <property type="match status" value="1"/>
</dbReference>
<dbReference type="Proteomes" id="UP000183407">
    <property type="component" value="Unassembled WGS sequence"/>
</dbReference>
<dbReference type="RefSeq" id="WP_073366554.1">
    <property type="nucleotide sequence ID" value="NZ_FNTL01000004.1"/>
</dbReference>
<proteinExistence type="predicted"/>
<organism evidence="2 3">
    <name type="scientific">Rhodococcus jostii</name>
    <dbReference type="NCBI Taxonomy" id="132919"/>
    <lineage>
        <taxon>Bacteria</taxon>
        <taxon>Bacillati</taxon>
        <taxon>Actinomycetota</taxon>
        <taxon>Actinomycetes</taxon>
        <taxon>Mycobacteriales</taxon>
        <taxon>Nocardiaceae</taxon>
        <taxon>Rhodococcus</taxon>
    </lineage>
</organism>
<dbReference type="OrthoDB" id="129384at2"/>
<protein>
    <submittedName>
        <fullName evidence="2">Menaquinone-dependent protoporphyrinogen oxidase</fullName>
    </submittedName>
</protein>
<reference evidence="3" key="1">
    <citation type="submission" date="2016-10" db="EMBL/GenBank/DDBJ databases">
        <authorList>
            <person name="Varghese N."/>
        </authorList>
    </citation>
    <scope>NUCLEOTIDE SEQUENCE [LARGE SCALE GENOMIC DNA]</scope>
    <source>
        <strain evidence="3">DSM 44719</strain>
    </source>
</reference>
<evidence type="ECO:0000259" key="1">
    <source>
        <dbReference type="Pfam" id="PF12724"/>
    </source>
</evidence>
<dbReference type="InterPro" id="IPR029039">
    <property type="entry name" value="Flavoprotein-like_sf"/>
</dbReference>
<dbReference type="AlphaFoldDB" id="A0A1H4TRW4"/>
<evidence type="ECO:0000313" key="3">
    <source>
        <dbReference type="Proteomes" id="UP000183407"/>
    </source>
</evidence>
<sequence>MTTLVGYASAKGSTRGTAERIAAGPDSAGHDADLRSCAGIAEARDYEVVVRGSAIRNGQWLPAAPDMIDRLRPHLESKAVWASSVSSVGATSIILSPQLARDLRRATPEPRAVQELRATADVRDHRFFAGAIAPGDWPGVGRLVVQLMSGRYNDARDWPHIDRWTASLRAEASRGERR</sequence>
<dbReference type="EMBL" id="FNTL01000004">
    <property type="protein sequence ID" value="SEC59147.1"/>
    <property type="molecule type" value="Genomic_DNA"/>
</dbReference>
<gene>
    <name evidence="2" type="ORF">SAMN04490220_2046</name>
</gene>
<evidence type="ECO:0000313" key="2">
    <source>
        <dbReference type="EMBL" id="SEC59147.1"/>
    </source>
</evidence>
<name>A0A1H4TRW4_RHOJO</name>